<keyword evidence="3" id="KW-0813">Transport</keyword>
<feature type="transmembrane region" description="Helical" evidence="12">
    <location>
        <begin position="429"/>
        <end position="447"/>
    </location>
</feature>
<evidence type="ECO:0000256" key="3">
    <source>
        <dbReference type="ARBA" id="ARBA00022448"/>
    </source>
</evidence>
<keyword evidence="14" id="KW-1185">Reference proteome</keyword>
<protein>
    <submittedName>
        <fullName evidence="13">Sodium:solute symporter</fullName>
    </submittedName>
</protein>
<feature type="transmembrane region" description="Helical" evidence="12">
    <location>
        <begin position="273"/>
        <end position="295"/>
    </location>
</feature>
<dbReference type="PROSITE" id="PS50283">
    <property type="entry name" value="NA_SOLUT_SYMP_3"/>
    <property type="match status" value="1"/>
</dbReference>
<evidence type="ECO:0000256" key="9">
    <source>
        <dbReference type="ARBA" id="ARBA00023136"/>
    </source>
</evidence>
<evidence type="ECO:0000256" key="8">
    <source>
        <dbReference type="ARBA" id="ARBA00023065"/>
    </source>
</evidence>
<evidence type="ECO:0000313" key="13">
    <source>
        <dbReference type="EMBL" id="NME72322.1"/>
    </source>
</evidence>
<keyword evidence="4" id="KW-1003">Cell membrane</keyword>
<evidence type="ECO:0000256" key="2">
    <source>
        <dbReference type="ARBA" id="ARBA00006434"/>
    </source>
</evidence>
<feature type="transmembrane region" description="Helical" evidence="12">
    <location>
        <begin position="123"/>
        <end position="148"/>
    </location>
</feature>
<evidence type="ECO:0000256" key="6">
    <source>
        <dbReference type="ARBA" id="ARBA00022989"/>
    </source>
</evidence>
<keyword evidence="7" id="KW-0915">Sodium</keyword>
<sequence>MSATTVFLVIFLYFLFLMFISYLTSEKGENQSNAFFTANRSSKWYLVAYGMVGATLSGVTFISVPGMVAKSGWSYLQFMMGNMVGYALIAYLLIPLFYSKKLISIYQYLKSRFGIVSYKTGSFFFLVSQTIGAAFRLYLAAMVLQIAFFDAFNIPFAVSVLITILLIWLYTFKGGIKTIVWTDTLQTTFLILAAVWTIYTIASSLGMNPASMLSTVAESEMSNVFVWDWKAGNFFWKQFLAGVFITISMNGLDQNIMQKNLTCKSVGEAQKNVLWFALAFFFATVVFLVLGVLLYEYTSYHGIQVPERSDELYPLLALNHFGLFTAVVFLLGITAAAFSSADSALTALTTAFCIDFLGMDEKEQDNNRKRKMVHLGFSFVLFLVIVGFRVLNDDTVVSSVFKAAGYTYGPLLGLFVYGIYSKRQVKDRFVVYLCLLSPVLSYIINLYSKELFAGYQFGFEILLVNALITIIGLRVLTLKNNTVNK</sequence>
<dbReference type="InterPro" id="IPR051163">
    <property type="entry name" value="Sodium:Solute_Symporter_SSF"/>
</dbReference>
<dbReference type="GO" id="GO:0015293">
    <property type="term" value="F:symporter activity"/>
    <property type="evidence" value="ECO:0007669"/>
    <property type="project" value="TreeGrafter"/>
</dbReference>
<dbReference type="GO" id="GO:0006814">
    <property type="term" value="P:sodium ion transport"/>
    <property type="evidence" value="ECO:0007669"/>
    <property type="project" value="UniProtKB-KW"/>
</dbReference>
<feature type="transmembrane region" description="Helical" evidence="12">
    <location>
        <begin position="184"/>
        <end position="202"/>
    </location>
</feature>
<dbReference type="RefSeq" id="WP_169660516.1">
    <property type="nucleotide sequence ID" value="NZ_JABANE010000151.1"/>
</dbReference>
<comment type="similarity">
    <text evidence="2 11">Belongs to the sodium:solute symporter (SSF) (TC 2.A.21) family.</text>
</comment>
<feature type="transmembrane region" description="Helical" evidence="12">
    <location>
        <begin position="403"/>
        <end position="420"/>
    </location>
</feature>
<dbReference type="Pfam" id="PF00474">
    <property type="entry name" value="SSF"/>
    <property type="match status" value="1"/>
</dbReference>
<feature type="transmembrane region" description="Helical" evidence="12">
    <location>
        <begin position="372"/>
        <end position="391"/>
    </location>
</feature>
<dbReference type="PANTHER" id="PTHR42985">
    <property type="entry name" value="SODIUM-COUPLED MONOCARBOXYLATE TRANSPORTER"/>
    <property type="match status" value="1"/>
</dbReference>
<dbReference type="InterPro" id="IPR001734">
    <property type="entry name" value="Na/solute_symporter"/>
</dbReference>
<feature type="transmembrane region" description="Helical" evidence="12">
    <location>
        <begin position="154"/>
        <end position="172"/>
    </location>
</feature>
<dbReference type="GO" id="GO:0005886">
    <property type="term" value="C:plasma membrane"/>
    <property type="evidence" value="ECO:0007669"/>
    <property type="project" value="UniProtKB-SubCell"/>
</dbReference>
<comment type="caution">
    <text evidence="13">The sequence shown here is derived from an EMBL/GenBank/DDBJ whole genome shotgun (WGS) entry which is preliminary data.</text>
</comment>
<comment type="subcellular location">
    <subcellularLocation>
        <location evidence="1">Cell membrane</location>
        <topology evidence="1">Multi-pass membrane protein</topology>
    </subcellularLocation>
</comment>
<dbReference type="InterPro" id="IPR038377">
    <property type="entry name" value="Na/Glc_symporter_sf"/>
</dbReference>
<evidence type="ECO:0000313" key="14">
    <source>
        <dbReference type="Proteomes" id="UP000576082"/>
    </source>
</evidence>
<feature type="transmembrane region" description="Helical" evidence="12">
    <location>
        <begin position="44"/>
        <end position="64"/>
    </location>
</feature>
<proteinExistence type="inferred from homology"/>
<feature type="transmembrane region" description="Helical" evidence="12">
    <location>
        <begin position="6"/>
        <end position="23"/>
    </location>
</feature>
<feature type="transmembrane region" description="Helical" evidence="12">
    <location>
        <begin position="234"/>
        <end position="252"/>
    </location>
</feature>
<keyword evidence="9 12" id="KW-0472">Membrane</keyword>
<evidence type="ECO:0000256" key="7">
    <source>
        <dbReference type="ARBA" id="ARBA00023053"/>
    </source>
</evidence>
<evidence type="ECO:0000256" key="11">
    <source>
        <dbReference type="RuleBase" id="RU362091"/>
    </source>
</evidence>
<organism evidence="13 14">
    <name type="scientific">Flammeovirga aprica JL-4</name>
    <dbReference type="NCBI Taxonomy" id="694437"/>
    <lineage>
        <taxon>Bacteria</taxon>
        <taxon>Pseudomonadati</taxon>
        <taxon>Bacteroidota</taxon>
        <taxon>Cytophagia</taxon>
        <taxon>Cytophagales</taxon>
        <taxon>Flammeovirgaceae</taxon>
        <taxon>Flammeovirga</taxon>
    </lineage>
</organism>
<evidence type="ECO:0000256" key="12">
    <source>
        <dbReference type="SAM" id="Phobius"/>
    </source>
</evidence>
<dbReference type="EMBL" id="JABANE010000151">
    <property type="protein sequence ID" value="NME72322.1"/>
    <property type="molecule type" value="Genomic_DNA"/>
</dbReference>
<dbReference type="AlphaFoldDB" id="A0A7X9S196"/>
<feature type="transmembrane region" description="Helical" evidence="12">
    <location>
        <begin position="84"/>
        <end position="103"/>
    </location>
</feature>
<feature type="transmembrane region" description="Helical" evidence="12">
    <location>
        <begin position="315"/>
        <end position="338"/>
    </location>
</feature>
<accession>A0A7X9S196</accession>
<feature type="transmembrane region" description="Helical" evidence="12">
    <location>
        <begin position="453"/>
        <end position="476"/>
    </location>
</feature>
<evidence type="ECO:0000256" key="1">
    <source>
        <dbReference type="ARBA" id="ARBA00004651"/>
    </source>
</evidence>
<dbReference type="CDD" id="cd10326">
    <property type="entry name" value="SLC5sbd_NIS-like"/>
    <property type="match status" value="1"/>
</dbReference>
<dbReference type="Gene3D" id="1.20.1730.10">
    <property type="entry name" value="Sodium/glucose cotransporter"/>
    <property type="match status" value="1"/>
</dbReference>
<evidence type="ECO:0000256" key="5">
    <source>
        <dbReference type="ARBA" id="ARBA00022692"/>
    </source>
</evidence>
<keyword evidence="6 12" id="KW-1133">Transmembrane helix</keyword>
<evidence type="ECO:0000256" key="10">
    <source>
        <dbReference type="ARBA" id="ARBA00023201"/>
    </source>
</evidence>
<dbReference type="Proteomes" id="UP000576082">
    <property type="component" value="Unassembled WGS sequence"/>
</dbReference>
<name>A0A7X9S196_9BACT</name>
<gene>
    <name evidence="13" type="ORF">HHU12_30455</name>
</gene>
<evidence type="ECO:0000256" key="4">
    <source>
        <dbReference type="ARBA" id="ARBA00022475"/>
    </source>
</evidence>
<keyword evidence="8" id="KW-0406">Ion transport</keyword>
<dbReference type="PANTHER" id="PTHR42985:SF47">
    <property type="entry name" value="INTEGRAL MEMBRANE TRANSPORT PROTEIN"/>
    <property type="match status" value="1"/>
</dbReference>
<reference evidence="13 14" key="1">
    <citation type="submission" date="2020-04" db="EMBL/GenBank/DDBJ databases">
        <title>Flammeovirga sp. SR4, a novel species isolated from seawater.</title>
        <authorList>
            <person name="Wang X."/>
        </authorList>
    </citation>
    <scope>NUCLEOTIDE SEQUENCE [LARGE SCALE GENOMIC DNA]</scope>
    <source>
        <strain evidence="13 14">ATCC 23126</strain>
    </source>
</reference>
<keyword evidence="5 12" id="KW-0812">Transmembrane</keyword>
<keyword evidence="10" id="KW-0739">Sodium transport</keyword>